<sequence>MDFFLSPEGLEFTFPRFSPIVEGFSYKCPLTGQCSKQLFGAHFIHVVVVDPEAYTYDDEVIKKAEAMRIL</sequence>
<dbReference type="AlphaFoldDB" id="A0A4Y1S0G1"/>
<protein>
    <submittedName>
        <fullName evidence="1">Uncharacterized protein</fullName>
    </submittedName>
</protein>
<name>A0A4Y1S0G1_PRUDU</name>
<accession>A0A4Y1S0G1</accession>
<dbReference type="EMBL" id="AP019304">
    <property type="protein sequence ID" value="BBH09618.1"/>
    <property type="molecule type" value="Genomic_DNA"/>
</dbReference>
<reference evidence="1" key="1">
    <citation type="journal article" date="2019" name="Science">
        <title>Mutation of a bHLH transcription factor allowed almond domestication.</title>
        <authorList>
            <person name="Sanchez-Perez R."/>
            <person name="Pavan S."/>
            <person name="Mazzeo R."/>
            <person name="Moldovan C."/>
            <person name="Aiese Cigliano R."/>
            <person name="Del Cueto J."/>
            <person name="Ricciardi F."/>
            <person name="Lotti C."/>
            <person name="Ricciardi L."/>
            <person name="Dicenta F."/>
            <person name="Lopez-Marques R.L."/>
            <person name="Lindberg Moller B."/>
        </authorList>
    </citation>
    <scope>NUCLEOTIDE SEQUENCE</scope>
</reference>
<gene>
    <name evidence="1" type="ORF">Prudu_022168</name>
</gene>
<evidence type="ECO:0000313" key="1">
    <source>
        <dbReference type="EMBL" id="BBH09618.1"/>
    </source>
</evidence>
<organism evidence="1">
    <name type="scientific">Prunus dulcis</name>
    <name type="common">Almond</name>
    <name type="synonym">Amygdalus dulcis</name>
    <dbReference type="NCBI Taxonomy" id="3755"/>
    <lineage>
        <taxon>Eukaryota</taxon>
        <taxon>Viridiplantae</taxon>
        <taxon>Streptophyta</taxon>
        <taxon>Embryophyta</taxon>
        <taxon>Tracheophyta</taxon>
        <taxon>Spermatophyta</taxon>
        <taxon>Magnoliopsida</taxon>
        <taxon>eudicotyledons</taxon>
        <taxon>Gunneridae</taxon>
        <taxon>Pentapetalae</taxon>
        <taxon>rosids</taxon>
        <taxon>fabids</taxon>
        <taxon>Rosales</taxon>
        <taxon>Rosaceae</taxon>
        <taxon>Amygdaloideae</taxon>
        <taxon>Amygdaleae</taxon>
        <taxon>Prunus</taxon>
    </lineage>
</organism>
<proteinExistence type="predicted"/>